<keyword evidence="1" id="KW-1133">Transmembrane helix</keyword>
<feature type="transmembrane region" description="Helical" evidence="1">
    <location>
        <begin position="28"/>
        <end position="47"/>
    </location>
</feature>
<dbReference type="AlphaFoldDB" id="A0A4Q0PPY0"/>
<evidence type="ECO:0000313" key="2">
    <source>
        <dbReference type="EMBL" id="RXG32543.1"/>
    </source>
</evidence>
<reference evidence="2 3" key="1">
    <citation type="submission" date="2018-07" db="EMBL/GenBank/DDBJ databases">
        <title>Leeuwenhoekiella genomics.</title>
        <authorList>
            <person name="Tahon G."/>
            <person name="Willems A."/>
        </authorList>
    </citation>
    <scope>NUCLEOTIDE SEQUENCE [LARGE SCALE GENOMIC DNA]</scope>
    <source>
        <strain evidence="2 3">LMG 1345</strain>
    </source>
</reference>
<organism evidence="2 3">
    <name type="scientific">Leeuwenhoekiella marinoflava</name>
    <dbReference type="NCBI Taxonomy" id="988"/>
    <lineage>
        <taxon>Bacteria</taxon>
        <taxon>Pseudomonadati</taxon>
        <taxon>Bacteroidota</taxon>
        <taxon>Flavobacteriia</taxon>
        <taxon>Flavobacteriales</taxon>
        <taxon>Flavobacteriaceae</taxon>
        <taxon>Leeuwenhoekiella</taxon>
    </lineage>
</organism>
<protein>
    <submittedName>
        <fullName evidence="2">Uncharacterized protein</fullName>
    </submittedName>
</protein>
<proteinExistence type="predicted"/>
<sequence length="91" mass="10410">MNTFVRLNFTHCIEIEQMSAERVKKTPILIIVLGFLTVLEPIAKDIYLPAFEDIADKLNTHISPISYTLSSFFIGLSARQLMLFYAGVFWP</sequence>
<comment type="caution">
    <text evidence="2">The sequence shown here is derived from an EMBL/GenBank/DDBJ whole genome shotgun (WGS) entry which is preliminary data.</text>
</comment>
<keyword evidence="1" id="KW-0472">Membrane</keyword>
<evidence type="ECO:0000313" key="3">
    <source>
        <dbReference type="Proteomes" id="UP000290608"/>
    </source>
</evidence>
<keyword evidence="1" id="KW-0812">Transmembrane</keyword>
<accession>A0A4Q0PPY0</accession>
<name>A0A4Q0PPY0_9FLAO</name>
<feature type="transmembrane region" description="Helical" evidence="1">
    <location>
        <begin position="67"/>
        <end position="90"/>
    </location>
</feature>
<dbReference type="Proteomes" id="UP000290608">
    <property type="component" value="Unassembled WGS sequence"/>
</dbReference>
<evidence type="ECO:0000256" key="1">
    <source>
        <dbReference type="SAM" id="Phobius"/>
    </source>
</evidence>
<dbReference type="EMBL" id="QOVL01000003">
    <property type="protein sequence ID" value="RXG32543.1"/>
    <property type="molecule type" value="Genomic_DNA"/>
</dbReference>
<dbReference type="Gene3D" id="1.20.1720.10">
    <property type="entry name" value="Multidrug resistance protein D"/>
    <property type="match status" value="1"/>
</dbReference>
<gene>
    <name evidence="2" type="ORF">DSL99_867</name>
</gene>
<dbReference type="STRING" id="1122159.SAMN02745246_00809"/>